<evidence type="ECO:0000313" key="1">
    <source>
        <dbReference type="EMBL" id="MBW0463500.1"/>
    </source>
</evidence>
<dbReference type="Proteomes" id="UP000765509">
    <property type="component" value="Unassembled WGS sequence"/>
</dbReference>
<keyword evidence="2" id="KW-1185">Reference proteome</keyword>
<dbReference type="AlphaFoldDB" id="A0A9Q3BEJ2"/>
<evidence type="ECO:0000313" key="2">
    <source>
        <dbReference type="Proteomes" id="UP000765509"/>
    </source>
</evidence>
<dbReference type="EMBL" id="AVOT02000567">
    <property type="protein sequence ID" value="MBW0463500.1"/>
    <property type="molecule type" value="Genomic_DNA"/>
</dbReference>
<proteinExistence type="predicted"/>
<sequence>MRNELNNLLFKYRNTFFSDDKPLGSISRHEVDLKLNIEIPFSPVLRKTAYPASLRDREALEKSTKELVELRFLRKVGYNGTVEVANPFIIE</sequence>
<protein>
    <submittedName>
        <fullName evidence="1">Uncharacterized protein</fullName>
    </submittedName>
</protein>
<reference evidence="1" key="1">
    <citation type="submission" date="2021-03" db="EMBL/GenBank/DDBJ databases">
        <title>Draft genome sequence of rust myrtle Austropuccinia psidii MF-1, a brazilian biotype.</title>
        <authorList>
            <person name="Quecine M.C."/>
            <person name="Pachon D.M.R."/>
            <person name="Bonatelli M.L."/>
            <person name="Correr F.H."/>
            <person name="Franceschini L.M."/>
            <person name="Leite T.F."/>
            <person name="Margarido G.R.A."/>
            <person name="Almeida C.A."/>
            <person name="Ferrarezi J.A."/>
            <person name="Labate C.A."/>
        </authorList>
    </citation>
    <scope>NUCLEOTIDE SEQUENCE</scope>
    <source>
        <strain evidence="1">MF-1</strain>
    </source>
</reference>
<name>A0A9Q3BEJ2_9BASI</name>
<gene>
    <name evidence="1" type="ORF">O181_003215</name>
</gene>
<organism evidence="1 2">
    <name type="scientific">Austropuccinia psidii MF-1</name>
    <dbReference type="NCBI Taxonomy" id="1389203"/>
    <lineage>
        <taxon>Eukaryota</taxon>
        <taxon>Fungi</taxon>
        <taxon>Dikarya</taxon>
        <taxon>Basidiomycota</taxon>
        <taxon>Pucciniomycotina</taxon>
        <taxon>Pucciniomycetes</taxon>
        <taxon>Pucciniales</taxon>
        <taxon>Sphaerophragmiaceae</taxon>
        <taxon>Austropuccinia</taxon>
    </lineage>
</organism>
<accession>A0A9Q3BEJ2</accession>
<comment type="caution">
    <text evidence="1">The sequence shown here is derived from an EMBL/GenBank/DDBJ whole genome shotgun (WGS) entry which is preliminary data.</text>
</comment>
<dbReference type="OrthoDB" id="6776860at2759"/>